<reference evidence="7" key="1">
    <citation type="submission" date="2007-05" db="EMBL/GenBank/DDBJ databases">
        <title>Complete sequence of Thermotoga petrophila RKU-1.</title>
        <authorList>
            <consortium name="US DOE Joint Genome Institute"/>
            <person name="Copeland A."/>
            <person name="Lucas S."/>
            <person name="Lapidus A."/>
            <person name="Barry K."/>
            <person name="Glavina del Rio T."/>
            <person name="Dalin E."/>
            <person name="Tice H."/>
            <person name="Pitluck S."/>
            <person name="Sims D."/>
            <person name="Brettin T."/>
            <person name="Bruce D."/>
            <person name="Detter J.C."/>
            <person name="Han C."/>
            <person name="Tapia R."/>
            <person name="Schmutz J."/>
            <person name="Larimer F."/>
            <person name="Land M."/>
            <person name="Hauser L."/>
            <person name="Kyrpides N."/>
            <person name="Mikhailova N."/>
            <person name="Nelson K."/>
            <person name="Gogarten J.P."/>
            <person name="Noll K."/>
            <person name="Richardson P."/>
        </authorList>
    </citation>
    <scope>NUCLEOTIDE SEQUENCE [LARGE SCALE GENOMIC DNA]</scope>
    <source>
        <strain evidence="7">ATCC BAA-488 / DSM 13995 / JCM 10881 / RKU-1</strain>
    </source>
</reference>
<accession>A5INC3</accession>
<feature type="transmembrane region" description="Helical" evidence="4">
    <location>
        <begin position="284"/>
        <end position="302"/>
    </location>
</feature>
<evidence type="ECO:0000256" key="2">
    <source>
        <dbReference type="ARBA" id="ARBA00022989"/>
    </source>
</evidence>
<dbReference type="eggNOG" id="COG2211">
    <property type="taxonomic scope" value="Bacteria"/>
</dbReference>
<dbReference type="HOGENOM" id="CLU_025379_2_1_0"/>
<feature type="transmembrane region" description="Helical" evidence="4">
    <location>
        <begin position="345"/>
        <end position="369"/>
    </location>
</feature>
<feature type="transmembrane region" description="Helical" evidence="4">
    <location>
        <begin position="252"/>
        <end position="272"/>
    </location>
</feature>
<feature type="transmembrane region" description="Helical" evidence="4">
    <location>
        <begin position="221"/>
        <end position="240"/>
    </location>
</feature>
<keyword evidence="1 4" id="KW-0812">Transmembrane</keyword>
<dbReference type="Pfam" id="PF07690">
    <property type="entry name" value="MFS_1"/>
    <property type="match status" value="1"/>
</dbReference>
<dbReference type="SUPFAM" id="SSF103473">
    <property type="entry name" value="MFS general substrate transporter"/>
    <property type="match status" value="1"/>
</dbReference>
<feature type="transmembrane region" description="Helical" evidence="4">
    <location>
        <begin position="381"/>
        <end position="401"/>
    </location>
</feature>
<feature type="transmembrane region" description="Helical" evidence="4">
    <location>
        <begin position="12"/>
        <end position="38"/>
    </location>
</feature>
<gene>
    <name evidence="6" type="ordered locus">Tpet_1691</name>
</gene>
<dbReference type="InterPro" id="IPR052528">
    <property type="entry name" value="Sugar_transport-like"/>
</dbReference>
<dbReference type="PROSITE" id="PS50850">
    <property type="entry name" value="MFS"/>
    <property type="match status" value="1"/>
</dbReference>
<name>A5INC3_THEP1</name>
<feature type="domain" description="Major facilitator superfamily (MFS) profile" evidence="5">
    <location>
        <begin position="213"/>
        <end position="445"/>
    </location>
</feature>
<dbReference type="Gene3D" id="1.20.1250.20">
    <property type="entry name" value="MFS general substrate transporter like domains"/>
    <property type="match status" value="2"/>
</dbReference>
<dbReference type="GO" id="GO:0022857">
    <property type="term" value="F:transmembrane transporter activity"/>
    <property type="evidence" value="ECO:0007669"/>
    <property type="project" value="InterPro"/>
</dbReference>
<feature type="transmembrane region" description="Helical" evidence="4">
    <location>
        <begin position="308"/>
        <end position="333"/>
    </location>
</feature>
<evidence type="ECO:0000256" key="3">
    <source>
        <dbReference type="ARBA" id="ARBA00023136"/>
    </source>
</evidence>
<dbReference type="KEGG" id="tpt:Tpet_1691"/>
<dbReference type="STRING" id="390874.Tpet_1691"/>
<dbReference type="InterPro" id="IPR020846">
    <property type="entry name" value="MFS_dom"/>
</dbReference>
<dbReference type="Proteomes" id="UP000006558">
    <property type="component" value="Chromosome"/>
</dbReference>
<dbReference type="EMBL" id="CP000702">
    <property type="protein sequence ID" value="ABQ47696.1"/>
    <property type="molecule type" value="Genomic_DNA"/>
</dbReference>
<dbReference type="AlphaFoldDB" id="A5INC3"/>
<sequence>MLDPKIKRALNISIIEGALAVLINQFFGGAYLTGYFLWMGASSFFIGLFGSIPFLANTLQLLTLSFSHRLKSRKQIIVPLMWTARTSILLFAVFPAIRHGLLFAYLLYFYIQIAGALSAPLWQSWMSDLVPKDMIGSYFGFRNLIHGAVQIPAMFLAGAILDSLGENWKGFGTLFLIAGSLGALNGYFLKIQYEPPYKPREASVSITKAVKFLLKEEHFKNFLLGFAFWQFAIGVGTVYINVMLLKEVEFSYLQISVLNAVGMFIGTLFQPFWGKLGDRYGFQYFLKVCLWIHAIVILLWALTPRSFLYVFFLQIIIGIFVTAGTSQLVFYTLMYTAPSSLKTEAFSVFNSLSNLSLFAGSLVASVLVASLENINLPFGISAIRLTMFVSFFLRALAAYIMSRMDLGTPQKVDSLIQAVKESFFSETVPWIRERLNTLNIFRRKR</sequence>
<feature type="transmembrane region" description="Helical" evidence="4">
    <location>
        <begin position="103"/>
        <end position="122"/>
    </location>
</feature>
<evidence type="ECO:0000256" key="1">
    <source>
        <dbReference type="ARBA" id="ARBA00022692"/>
    </source>
</evidence>
<reference evidence="6 7" key="2">
    <citation type="journal article" date="2009" name="Proc. Natl. Acad. Sci. U.S.A.">
        <title>On the chimeric nature, thermophilic origin, and phylogenetic placement of the Thermotogales.</title>
        <authorList>
            <person name="Zhaxybayeva O."/>
            <person name="Swithers K.S."/>
            <person name="Lapierre P."/>
            <person name="Fournier G.P."/>
            <person name="Bickhart D.M."/>
            <person name="DeBoy R.T."/>
            <person name="Nelson K.E."/>
            <person name="Nesbo C.L."/>
            <person name="Doolittle W.F."/>
            <person name="Gogarten J.P."/>
            <person name="Noll K.M."/>
        </authorList>
    </citation>
    <scope>NUCLEOTIDE SEQUENCE [LARGE SCALE GENOMIC DNA]</scope>
    <source>
        <strain evidence="7">ATCC BAA-488 / DSM 13995 / JCM 10881 / RKU-1</strain>
    </source>
</reference>
<organism evidence="6 7">
    <name type="scientific">Thermotoga petrophila (strain ATCC BAA-488 / DSM 13995 / JCM 10881 / RKU-1)</name>
    <dbReference type="NCBI Taxonomy" id="390874"/>
    <lineage>
        <taxon>Bacteria</taxon>
        <taxon>Thermotogati</taxon>
        <taxon>Thermotogota</taxon>
        <taxon>Thermotogae</taxon>
        <taxon>Thermotogales</taxon>
        <taxon>Thermotogaceae</taxon>
        <taxon>Thermotoga</taxon>
    </lineage>
</organism>
<feature type="transmembrane region" description="Helical" evidence="4">
    <location>
        <begin position="44"/>
        <end position="64"/>
    </location>
</feature>
<dbReference type="PANTHER" id="PTHR23526:SF2">
    <property type="entry name" value="MAJOR FACILITATOR SUPERFAMILY (MFS) PROFILE DOMAIN-CONTAINING PROTEIN"/>
    <property type="match status" value="1"/>
</dbReference>
<evidence type="ECO:0000313" key="7">
    <source>
        <dbReference type="Proteomes" id="UP000006558"/>
    </source>
</evidence>
<keyword evidence="2 4" id="KW-1133">Transmembrane helix</keyword>
<evidence type="ECO:0000256" key="4">
    <source>
        <dbReference type="SAM" id="Phobius"/>
    </source>
</evidence>
<evidence type="ECO:0000313" key="6">
    <source>
        <dbReference type="EMBL" id="ABQ47696.1"/>
    </source>
</evidence>
<dbReference type="InterPro" id="IPR036259">
    <property type="entry name" value="MFS_trans_sf"/>
</dbReference>
<proteinExistence type="predicted"/>
<feature type="transmembrane region" description="Helical" evidence="4">
    <location>
        <begin position="170"/>
        <end position="189"/>
    </location>
</feature>
<evidence type="ECO:0000259" key="5">
    <source>
        <dbReference type="PROSITE" id="PS50850"/>
    </source>
</evidence>
<dbReference type="PANTHER" id="PTHR23526">
    <property type="entry name" value="INTEGRAL MEMBRANE TRANSPORT PROTEIN-RELATED"/>
    <property type="match status" value="1"/>
</dbReference>
<dbReference type="InterPro" id="IPR011701">
    <property type="entry name" value="MFS"/>
</dbReference>
<protein>
    <submittedName>
        <fullName evidence="6">Major facilitator superfamily MFS_1</fullName>
    </submittedName>
</protein>
<keyword evidence="3 4" id="KW-0472">Membrane</keyword>
<feature type="transmembrane region" description="Helical" evidence="4">
    <location>
        <begin position="143"/>
        <end position="164"/>
    </location>
</feature>